<comment type="caution">
    <text evidence="1">The sequence shown here is derived from an EMBL/GenBank/DDBJ whole genome shotgun (WGS) entry which is preliminary data.</text>
</comment>
<protein>
    <submittedName>
        <fullName evidence="1">Uncharacterized protein</fullName>
    </submittedName>
</protein>
<proteinExistence type="predicted"/>
<keyword evidence="2" id="KW-1185">Reference proteome</keyword>
<accession>A0A444JK66</accession>
<dbReference type="EMBL" id="RJLM01000014">
    <property type="protein sequence ID" value="RWX53473.1"/>
    <property type="molecule type" value="Genomic_DNA"/>
</dbReference>
<name>A0A444JK66_9GAMM</name>
<dbReference type="RefSeq" id="WP_128785985.1">
    <property type="nucleotide sequence ID" value="NZ_JAKJSG010000055.1"/>
</dbReference>
<evidence type="ECO:0000313" key="2">
    <source>
        <dbReference type="Proteomes" id="UP000287563"/>
    </source>
</evidence>
<dbReference type="AlphaFoldDB" id="A0A444JK66"/>
<sequence>MDSSTIEQYVLFNNDLLIVIEQHHKKKVIATVIFDKAMKKWPAKASHYLLSSRAQQSIVD</sequence>
<evidence type="ECO:0000313" key="1">
    <source>
        <dbReference type="EMBL" id="RWX53473.1"/>
    </source>
</evidence>
<gene>
    <name evidence="1" type="ORF">EDI28_21920</name>
</gene>
<reference evidence="1 2" key="1">
    <citation type="submission" date="2018-11" db="EMBL/GenBank/DDBJ databases">
        <title>Photobacterium sp. BEI247 sp. nov., a marine bacterium isolated from Yongle Blue Hole in the South China Sea.</title>
        <authorList>
            <person name="Wang X."/>
        </authorList>
    </citation>
    <scope>NUCLEOTIDE SEQUENCE [LARGE SCALE GENOMIC DNA]</scope>
    <source>
        <strain evidence="2">BEI247</strain>
    </source>
</reference>
<dbReference type="Proteomes" id="UP000287563">
    <property type="component" value="Unassembled WGS sequence"/>
</dbReference>
<organism evidence="1 2">
    <name type="scientific">Photobacterium chitinilyticum</name>
    <dbReference type="NCBI Taxonomy" id="2485123"/>
    <lineage>
        <taxon>Bacteria</taxon>
        <taxon>Pseudomonadati</taxon>
        <taxon>Pseudomonadota</taxon>
        <taxon>Gammaproteobacteria</taxon>
        <taxon>Vibrionales</taxon>
        <taxon>Vibrionaceae</taxon>
        <taxon>Photobacterium</taxon>
    </lineage>
</organism>
<dbReference type="OrthoDB" id="9956664at2"/>